<protein>
    <submittedName>
        <fullName evidence="1">Uncharacterized protein</fullName>
    </submittedName>
</protein>
<sequence length="38" mass="4397">MKDLLPPFATHGCWHIQKANGQTTLCFLDMLFISYKAR</sequence>
<dbReference type="AlphaFoldDB" id="B7I127"/>
<dbReference type="Proteomes" id="UP000002214">
    <property type="component" value="Plasmid pAH187_270"/>
</dbReference>
<geneLocation type="plasmid" evidence="1 2">
    <name>pAH187_270</name>
</geneLocation>
<accession>B7I127</accession>
<organism evidence="1 2">
    <name type="scientific">Bacillus cereus (strain AH187)</name>
    <dbReference type="NCBI Taxonomy" id="405534"/>
    <lineage>
        <taxon>Bacteria</taxon>
        <taxon>Bacillati</taxon>
        <taxon>Bacillota</taxon>
        <taxon>Bacilli</taxon>
        <taxon>Bacillales</taxon>
        <taxon>Bacillaceae</taxon>
        <taxon>Bacillus</taxon>
        <taxon>Bacillus cereus group</taxon>
    </lineage>
</organism>
<dbReference type="HOGENOM" id="CLU_3324090_0_0_9"/>
<reference evidence="1 2" key="1">
    <citation type="submission" date="2008-10" db="EMBL/GenBank/DDBJ databases">
        <title>Genome sequence of Bacillus cereus AH187.</title>
        <authorList>
            <person name="Dodson R.J."/>
            <person name="Durkin A.S."/>
            <person name="Rosovitz M.J."/>
            <person name="Rasko D.A."/>
            <person name="Kolsto A.B."/>
            <person name="Okstad O.A."/>
            <person name="Ravel J."/>
            <person name="Sutton G."/>
        </authorList>
    </citation>
    <scope>NUCLEOTIDE SEQUENCE [LARGE SCALE GENOMIC DNA]</scope>
    <source>
        <strain evidence="1 2">AH187</strain>
        <plasmid evidence="2">Plasmid pAH187_270</plasmid>
    </source>
</reference>
<dbReference type="KEGG" id="bcr:BCAH187_C0055"/>
<evidence type="ECO:0000313" key="1">
    <source>
        <dbReference type="EMBL" id="ACJ82802.1"/>
    </source>
</evidence>
<evidence type="ECO:0000313" key="2">
    <source>
        <dbReference type="Proteomes" id="UP000002214"/>
    </source>
</evidence>
<name>B7I127_BACC7</name>
<keyword evidence="1" id="KW-0614">Plasmid</keyword>
<gene>
    <name evidence="1" type="ordered locus">BCAH187_C0055</name>
</gene>
<proteinExistence type="predicted"/>
<dbReference type="EMBL" id="CP001179">
    <property type="protein sequence ID" value="ACJ82802.1"/>
    <property type="molecule type" value="Genomic_DNA"/>
</dbReference>